<comment type="subcellular location">
    <subcellularLocation>
        <location evidence="1">Membrane</location>
        <topology evidence="1">Single-pass type IV membrane protein</topology>
    </subcellularLocation>
</comment>
<dbReference type="GO" id="GO:0006886">
    <property type="term" value="P:intracellular protein transport"/>
    <property type="evidence" value="ECO:0007669"/>
    <property type="project" value="InterPro"/>
</dbReference>
<proteinExistence type="inferred from homology"/>
<evidence type="ECO:0000256" key="3">
    <source>
        <dbReference type="ARBA" id="ARBA00022775"/>
    </source>
</evidence>
<evidence type="ECO:0000313" key="9">
    <source>
        <dbReference type="Proteomes" id="UP000009192"/>
    </source>
</evidence>
<dbReference type="OMA" id="AGIIVWK"/>
<organism evidence="8 9">
    <name type="scientific">Drosophila mojavensis</name>
    <name type="common">Fruit fly</name>
    <dbReference type="NCBI Taxonomy" id="7230"/>
    <lineage>
        <taxon>Eukaryota</taxon>
        <taxon>Metazoa</taxon>
        <taxon>Ecdysozoa</taxon>
        <taxon>Arthropoda</taxon>
        <taxon>Hexapoda</taxon>
        <taxon>Insecta</taxon>
        <taxon>Pterygota</taxon>
        <taxon>Neoptera</taxon>
        <taxon>Endopterygota</taxon>
        <taxon>Diptera</taxon>
        <taxon>Brachycera</taxon>
        <taxon>Muscomorpha</taxon>
        <taxon>Ephydroidea</taxon>
        <taxon>Drosophilidae</taxon>
        <taxon>Drosophila</taxon>
    </lineage>
</organism>
<dbReference type="Proteomes" id="UP000009192">
    <property type="component" value="Unassembled WGS sequence"/>
</dbReference>
<dbReference type="SMART" id="SM00397">
    <property type="entry name" value="t_SNARE"/>
    <property type="match status" value="1"/>
</dbReference>
<feature type="transmembrane region" description="Helical" evidence="6">
    <location>
        <begin position="249"/>
        <end position="269"/>
    </location>
</feature>
<dbReference type="PANTHER" id="PTHR19957:SF38">
    <property type="entry name" value="LD27581P"/>
    <property type="match status" value="1"/>
</dbReference>
<dbReference type="AlphaFoldDB" id="B4KZR9"/>
<dbReference type="InterPro" id="IPR006011">
    <property type="entry name" value="Syntaxin_N"/>
</dbReference>
<dbReference type="InterPro" id="IPR045242">
    <property type="entry name" value="Syntaxin"/>
</dbReference>
<keyword evidence="6" id="KW-0472">Membrane</keyword>
<keyword evidence="9" id="KW-1185">Reference proteome</keyword>
<evidence type="ECO:0000256" key="5">
    <source>
        <dbReference type="SAM" id="MobiDB-lite"/>
    </source>
</evidence>
<comment type="similarity">
    <text evidence="2 4">Belongs to the syntaxin family.</text>
</comment>
<keyword evidence="6" id="KW-0812">Transmembrane</keyword>
<dbReference type="SMR" id="B4KZR9"/>
<dbReference type="GO" id="GO:0048278">
    <property type="term" value="P:vesicle docking"/>
    <property type="evidence" value="ECO:0007669"/>
    <property type="project" value="TreeGrafter"/>
</dbReference>
<dbReference type="OrthoDB" id="75754at2759"/>
<reference evidence="8 9" key="1">
    <citation type="journal article" date="2007" name="Nature">
        <title>Evolution of genes and genomes on the Drosophila phylogeny.</title>
        <authorList>
            <consortium name="Drosophila 12 Genomes Consortium"/>
            <person name="Clark A.G."/>
            <person name="Eisen M.B."/>
            <person name="Smith D.R."/>
            <person name="Bergman C.M."/>
            <person name="Oliver B."/>
            <person name="Markow T.A."/>
            <person name="Kaufman T.C."/>
            <person name="Kellis M."/>
            <person name="Gelbart W."/>
            <person name="Iyer V.N."/>
            <person name="Pollard D.A."/>
            <person name="Sackton T.B."/>
            <person name="Larracuente A.M."/>
            <person name="Singh N.D."/>
            <person name="Abad J.P."/>
            <person name="Abt D.N."/>
            <person name="Adryan B."/>
            <person name="Aguade M."/>
            <person name="Akashi H."/>
            <person name="Anderson W.W."/>
            <person name="Aquadro C.F."/>
            <person name="Ardell D.H."/>
            <person name="Arguello R."/>
            <person name="Artieri C.G."/>
            <person name="Barbash D.A."/>
            <person name="Barker D."/>
            <person name="Barsanti P."/>
            <person name="Batterham P."/>
            <person name="Batzoglou S."/>
            <person name="Begun D."/>
            <person name="Bhutkar A."/>
            <person name="Blanco E."/>
            <person name="Bosak S.A."/>
            <person name="Bradley R.K."/>
            <person name="Brand A.D."/>
            <person name="Brent M.R."/>
            <person name="Brooks A.N."/>
            <person name="Brown R.H."/>
            <person name="Butlin R.K."/>
            <person name="Caggese C."/>
            <person name="Calvi B.R."/>
            <person name="Bernardo de Carvalho A."/>
            <person name="Caspi A."/>
            <person name="Castrezana S."/>
            <person name="Celniker S.E."/>
            <person name="Chang J.L."/>
            <person name="Chapple C."/>
            <person name="Chatterji S."/>
            <person name="Chinwalla A."/>
            <person name="Civetta A."/>
            <person name="Clifton S.W."/>
            <person name="Comeron J.M."/>
            <person name="Costello J.C."/>
            <person name="Coyne J.A."/>
            <person name="Daub J."/>
            <person name="David R.G."/>
            <person name="Delcher A.L."/>
            <person name="Delehaunty K."/>
            <person name="Do C.B."/>
            <person name="Ebling H."/>
            <person name="Edwards K."/>
            <person name="Eickbush T."/>
            <person name="Evans J.D."/>
            <person name="Filipski A."/>
            <person name="Findeiss S."/>
            <person name="Freyhult E."/>
            <person name="Fulton L."/>
            <person name="Fulton R."/>
            <person name="Garcia A.C."/>
            <person name="Gardiner A."/>
            <person name="Garfield D.A."/>
            <person name="Garvin B.E."/>
            <person name="Gibson G."/>
            <person name="Gilbert D."/>
            <person name="Gnerre S."/>
            <person name="Godfrey J."/>
            <person name="Good R."/>
            <person name="Gotea V."/>
            <person name="Gravely B."/>
            <person name="Greenberg A.J."/>
            <person name="Griffiths-Jones S."/>
            <person name="Gross S."/>
            <person name="Guigo R."/>
            <person name="Gustafson E.A."/>
            <person name="Haerty W."/>
            <person name="Hahn M.W."/>
            <person name="Halligan D.L."/>
            <person name="Halpern A.L."/>
            <person name="Halter G.M."/>
            <person name="Han M.V."/>
            <person name="Heger A."/>
            <person name="Hillier L."/>
            <person name="Hinrichs A.S."/>
            <person name="Holmes I."/>
            <person name="Hoskins R.A."/>
            <person name="Hubisz M.J."/>
            <person name="Hultmark D."/>
            <person name="Huntley M.A."/>
            <person name="Jaffe D.B."/>
            <person name="Jagadeeshan S."/>
            <person name="Jeck W.R."/>
            <person name="Johnson J."/>
            <person name="Jones C.D."/>
            <person name="Jordan W.C."/>
            <person name="Karpen G.H."/>
            <person name="Kataoka E."/>
            <person name="Keightley P.D."/>
            <person name="Kheradpour P."/>
            <person name="Kirkness E.F."/>
            <person name="Koerich L.B."/>
            <person name="Kristiansen K."/>
            <person name="Kudrna D."/>
            <person name="Kulathinal R.J."/>
            <person name="Kumar S."/>
            <person name="Kwok R."/>
            <person name="Lander E."/>
            <person name="Langley C.H."/>
            <person name="Lapoint R."/>
            <person name="Lazzaro B.P."/>
            <person name="Lee S.J."/>
            <person name="Levesque L."/>
            <person name="Li R."/>
            <person name="Lin C.F."/>
            <person name="Lin M.F."/>
            <person name="Lindblad-Toh K."/>
            <person name="Llopart A."/>
            <person name="Long M."/>
            <person name="Low L."/>
            <person name="Lozovsky E."/>
            <person name="Lu J."/>
            <person name="Luo M."/>
            <person name="Machado C.A."/>
            <person name="Makalowski W."/>
            <person name="Marzo M."/>
            <person name="Matsuda M."/>
            <person name="Matzkin L."/>
            <person name="McAllister B."/>
            <person name="McBride C.S."/>
            <person name="McKernan B."/>
            <person name="McKernan K."/>
            <person name="Mendez-Lago M."/>
            <person name="Minx P."/>
            <person name="Mollenhauer M.U."/>
            <person name="Montooth K."/>
            <person name="Mount S.M."/>
            <person name="Mu X."/>
            <person name="Myers E."/>
            <person name="Negre B."/>
            <person name="Newfeld S."/>
            <person name="Nielsen R."/>
            <person name="Noor M.A."/>
            <person name="O'Grady P."/>
            <person name="Pachter L."/>
            <person name="Papaceit M."/>
            <person name="Parisi M.J."/>
            <person name="Parisi M."/>
            <person name="Parts L."/>
            <person name="Pedersen J.S."/>
            <person name="Pesole G."/>
            <person name="Phillippy A.M."/>
            <person name="Ponting C.P."/>
            <person name="Pop M."/>
            <person name="Porcelli D."/>
            <person name="Powell J.R."/>
            <person name="Prohaska S."/>
            <person name="Pruitt K."/>
            <person name="Puig M."/>
            <person name="Quesneville H."/>
            <person name="Ram K.R."/>
            <person name="Rand D."/>
            <person name="Rasmussen M.D."/>
            <person name="Reed L.K."/>
            <person name="Reenan R."/>
            <person name="Reily A."/>
            <person name="Remington K.A."/>
            <person name="Rieger T.T."/>
            <person name="Ritchie M.G."/>
            <person name="Robin C."/>
            <person name="Rogers Y.H."/>
            <person name="Rohde C."/>
            <person name="Rozas J."/>
            <person name="Rubenfield M.J."/>
            <person name="Ruiz A."/>
            <person name="Russo S."/>
            <person name="Salzberg S.L."/>
            <person name="Sanchez-Gracia A."/>
            <person name="Saranga D.J."/>
            <person name="Sato H."/>
            <person name="Schaeffer S.W."/>
            <person name="Schatz M.C."/>
            <person name="Schlenke T."/>
            <person name="Schwartz R."/>
            <person name="Segarra C."/>
            <person name="Singh R.S."/>
            <person name="Sirot L."/>
            <person name="Sirota M."/>
            <person name="Sisneros N.B."/>
            <person name="Smith C.D."/>
            <person name="Smith T.F."/>
            <person name="Spieth J."/>
            <person name="Stage D.E."/>
            <person name="Stark A."/>
            <person name="Stephan W."/>
            <person name="Strausberg R.L."/>
            <person name="Strempel S."/>
            <person name="Sturgill D."/>
            <person name="Sutton G."/>
            <person name="Sutton G.G."/>
            <person name="Tao W."/>
            <person name="Teichmann S."/>
            <person name="Tobari Y.N."/>
            <person name="Tomimura Y."/>
            <person name="Tsolas J.M."/>
            <person name="Valente V.L."/>
            <person name="Venter E."/>
            <person name="Venter J.C."/>
            <person name="Vicario S."/>
            <person name="Vieira F.G."/>
            <person name="Vilella A.J."/>
            <person name="Villasante A."/>
            <person name="Walenz B."/>
            <person name="Wang J."/>
            <person name="Wasserman M."/>
            <person name="Watts T."/>
            <person name="Wilson D."/>
            <person name="Wilson R.K."/>
            <person name="Wing R.A."/>
            <person name="Wolfner M.F."/>
            <person name="Wong A."/>
            <person name="Wong G.K."/>
            <person name="Wu C.I."/>
            <person name="Wu G."/>
            <person name="Yamamoto D."/>
            <person name="Yang H.P."/>
            <person name="Yang S.P."/>
            <person name="Yorke J.A."/>
            <person name="Yoshida K."/>
            <person name="Zdobnov E."/>
            <person name="Zhang P."/>
            <person name="Zhang Y."/>
            <person name="Zimin A.V."/>
            <person name="Baldwin J."/>
            <person name="Abdouelleil A."/>
            <person name="Abdulkadir J."/>
            <person name="Abebe A."/>
            <person name="Abera B."/>
            <person name="Abreu J."/>
            <person name="Acer S.C."/>
            <person name="Aftuck L."/>
            <person name="Alexander A."/>
            <person name="An P."/>
            <person name="Anderson E."/>
            <person name="Anderson S."/>
            <person name="Arachi H."/>
            <person name="Azer M."/>
            <person name="Bachantsang P."/>
            <person name="Barry A."/>
            <person name="Bayul T."/>
            <person name="Berlin A."/>
            <person name="Bessette D."/>
            <person name="Bloom T."/>
            <person name="Blye J."/>
            <person name="Boguslavskiy L."/>
            <person name="Bonnet C."/>
            <person name="Boukhgalter B."/>
            <person name="Bourzgui I."/>
            <person name="Brown A."/>
            <person name="Cahill P."/>
            <person name="Channer S."/>
            <person name="Cheshatsang Y."/>
            <person name="Chuda L."/>
            <person name="Citroen M."/>
            <person name="Collymore A."/>
            <person name="Cooke P."/>
            <person name="Costello M."/>
            <person name="D'Aco K."/>
            <person name="Daza R."/>
            <person name="De Haan G."/>
            <person name="DeGray S."/>
            <person name="DeMaso C."/>
            <person name="Dhargay N."/>
            <person name="Dooley K."/>
            <person name="Dooley E."/>
            <person name="Doricent M."/>
            <person name="Dorje P."/>
            <person name="Dorjee K."/>
            <person name="Dupes A."/>
            <person name="Elong R."/>
            <person name="Falk J."/>
            <person name="Farina A."/>
            <person name="Faro S."/>
            <person name="Ferguson D."/>
            <person name="Fisher S."/>
            <person name="Foley C.D."/>
            <person name="Franke A."/>
            <person name="Friedrich D."/>
            <person name="Gadbois L."/>
            <person name="Gearin G."/>
            <person name="Gearin C.R."/>
            <person name="Giannoukos G."/>
            <person name="Goode T."/>
            <person name="Graham J."/>
            <person name="Grandbois E."/>
            <person name="Grewal S."/>
            <person name="Gyaltsen K."/>
            <person name="Hafez N."/>
            <person name="Hagos B."/>
            <person name="Hall J."/>
            <person name="Henson C."/>
            <person name="Hollinger A."/>
            <person name="Honan T."/>
            <person name="Huard M.D."/>
            <person name="Hughes L."/>
            <person name="Hurhula B."/>
            <person name="Husby M.E."/>
            <person name="Kamat A."/>
            <person name="Kanga B."/>
            <person name="Kashin S."/>
            <person name="Khazanovich D."/>
            <person name="Kisner P."/>
            <person name="Lance K."/>
            <person name="Lara M."/>
            <person name="Lee W."/>
            <person name="Lennon N."/>
            <person name="Letendre F."/>
            <person name="LeVine R."/>
            <person name="Lipovsky A."/>
            <person name="Liu X."/>
            <person name="Liu J."/>
            <person name="Liu S."/>
            <person name="Lokyitsang T."/>
            <person name="Lokyitsang Y."/>
            <person name="Lubonja R."/>
            <person name="Lui A."/>
            <person name="MacDonald P."/>
            <person name="Magnisalis V."/>
            <person name="Maru K."/>
            <person name="Matthews C."/>
            <person name="McCusker W."/>
            <person name="McDonough S."/>
            <person name="Mehta T."/>
            <person name="Meldrim J."/>
            <person name="Meneus L."/>
            <person name="Mihai O."/>
            <person name="Mihalev A."/>
            <person name="Mihova T."/>
            <person name="Mittelman R."/>
            <person name="Mlenga V."/>
            <person name="Montmayeur A."/>
            <person name="Mulrain L."/>
            <person name="Navidi A."/>
            <person name="Naylor J."/>
            <person name="Negash T."/>
            <person name="Nguyen T."/>
            <person name="Nguyen N."/>
            <person name="Nicol R."/>
            <person name="Norbu C."/>
            <person name="Norbu N."/>
            <person name="Novod N."/>
            <person name="O'Neill B."/>
            <person name="Osman S."/>
            <person name="Markiewicz E."/>
            <person name="Oyono O.L."/>
            <person name="Patti C."/>
            <person name="Phunkhang P."/>
            <person name="Pierre F."/>
            <person name="Priest M."/>
            <person name="Raghuraman S."/>
            <person name="Rege F."/>
            <person name="Reyes R."/>
            <person name="Rise C."/>
            <person name="Rogov P."/>
            <person name="Ross K."/>
            <person name="Ryan E."/>
            <person name="Settipalli S."/>
            <person name="Shea T."/>
            <person name="Sherpa N."/>
            <person name="Shi L."/>
            <person name="Shih D."/>
            <person name="Sparrow T."/>
            <person name="Spaulding J."/>
            <person name="Stalker J."/>
            <person name="Stange-Thomann N."/>
            <person name="Stavropoulos S."/>
            <person name="Stone C."/>
            <person name="Strader C."/>
            <person name="Tesfaye S."/>
            <person name="Thomson T."/>
            <person name="Thoulutsang Y."/>
            <person name="Thoulutsang D."/>
            <person name="Topham K."/>
            <person name="Topping I."/>
            <person name="Tsamla T."/>
            <person name="Vassiliev H."/>
            <person name="Vo A."/>
            <person name="Wangchuk T."/>
            <person name="Wangdi T."/>
            <person name="Weiand M."/>
            <person name="Wilkinson J."/>
            <person name="Wilson A."/>
            <person name="Yadav S."/>
            <person name="Young G."/>
            <person name="Yu Q."/>
            <person name="Zembek L."/>
            <person name="Zhong D."/>
            <person name="Zimmer A."/>
            <person name="Zwirko Z."/>
            <person name="Jaffe D.B."/>
            <person name="Alvarez P."/>
            <person name="Brockman W."/>
            <person name="Butler J."/>
            <person name="Chin C."/>
            <person name="Gnerre S."/>
            <person name="Grabherr M."/>
            <person name="Kleber M."/>
            <person name="Mauceli E."/>
            <person name="MacCallum I."/>
        </authorList>
    </citation>
    <scope>NUCLEOTIDE SEQUENCE [LARGE SCALE GENOMIC DNA]</scope>
    <source>
        <strain evidence="9">Tucson 15081-1352.22</strain>
    </source>
</reference>
<keyword evidence="6" id="KW-1133">Transmembrane helix</keyword>
<feature type="compositionally biased region" description="Low complexity" evidence="5">
    <location>
        <begin position="157"/>
        <end position="166"/>
    </location>
</feature>
<evidence type="ECO:0000256" key="2">
    <source>
        <dbReference type="ARBA" id="ARBA00009063"/>
    </source>
</evidence>
<dbReference type="SMART" id="SM00503">
    <property type="entry name" value="SynN"/>
    <property type="match status" value="1"/>
</dbReference>
<protein>
    <submittedName>
        <fullName evidence="8">Uncharacterized protein, isoform A</fullName>
    </submittedName>
</protein>
<sequence>MAQTFGNPAGSRQGGFAAIYSAAGSSSSVSGFSRSQFTSLCDAIGQNITAINTSSKQLEKLWKLTGKAKDLRAVQEQIHNINSEANERIENTSRDVKRLQVMLRHGDRQQKLQLERIKSDFQHVLEKYSAQQRRNSKASRQSYNAAVASQRKTASSAETELLQQQRQEQAELEREHNLLIERQRQVEQLEADVVDVNIIMKELSRLIGEQGDVVDKVEELVDESAVNVEEGRVALEIAVVRRNASRRRIFILLFIALIVLSIIAGIIVWKRI</sequence>
<dbReference type="GO" id="GO:0006836">
    <property type="term" value="P:neurotransmitter transport"/>
    <property type="evidence" value="ECO:0007669"/>
    <property type="project" value="UniProtKB-KW"/>
</dbReference>
<dbReference type="GO" id="GO:0012505">
    <property type="term" value="C:endomembrane system"/>
    <property type="evidence" value="ECO:0007669"/>
    <property type="project" value="TreeGrafter"/>
</dbReference>
<dbReference type="HOGENOM" id="CLU_059257_1_0_1"/>
<dbReference type="PhylomeDB" id="B4KZR9"/>
<evidence type="ECO:0000256" key="4">
    <source>
        <dbReference type="RuleBase" id="RU003858"/>
    </source>
</evidence>
<dbReference type="GO" id="GO:0000149">
    <property type="term" value="F:SNARE binding"/>
    <property type="evidence" value="ECO:0007669"/>
    <property type="project" value="TreeGrafter"/>
</dbReference>
<dbReference type="eggNOG" id="KOG0811">
    <property type="taxonomic scope" value="Eukaryota"/>
</dbReference>
<dbReference type="SUPFAM" id="SSF47661">
    <property type="entry name" value="t-snare proteins"/>
    <property type="match status" value="1"/>
</dbReference>
<feature type="compositionally biased region" description="Polar residues" evidence="5">
    <location>
        <begin position="129"/>
        <end position="144"/>
    </location>
</feature>
<dbReference type="PROSITE" id="PS50192">
    <property type="entry name" value="T_SNARE"/>
    <property type="match status" value="1"/>
</dbReference>
<dbReference type="KEGG" id="dmo:Dmoj_GI11755"/>
<dbReference type="InterPro" id="IPR006012">
    <property type="entry name" value="Syntaxin/epimorphin_CS"/>
</dbReference>
<evidence type="ECO:0000256" key="6">
    <source>
        <dbReference type="SAM" id="Phobius"/>
    </source>
</evidence>
<dbReference type="GO" id="GO:0031201">
    <property type="term" value="C:SNARE complex"/>
    <property type="evidence" value="ECO:0007669"/>
    <property type="project" value="TreeGrafter"/>
</dbReference>
<dbReference type="GO" id="GO:0005484">
    <property type="term" value="F:SNAP receptor activity"/>
    <property type="evidence" value="ECO:0007669"/>
    <property type="project" value="InterPro"/>
</dbReference>
<dbReference type="PANTHER" id="PTHR19957">
    <property type="entry name" value="SYNTAXIN"/>
    <property type="match status" value="1"/>
</dbReference>
<dbReference type="EMBL" id="CH933809">
    <property type="protein sequence ID" value="EDW19025.1"/>
    <property type="molecule type" value="Genomic_DNA"/>
</dbReference>
<dbReference type="PROSITE" id="PS00914">
    <property type="entry name" value="SYNTAXIN"/>
    <property type="match status" value="1"/>
</dbReference>
<name>B4KZR9_DROMO</name>
<dbReference type="Gene3D" id="1.20.58.70">
    <property type="match status" value="1"/>
</dbReference>
<dbReference type="Pfam" id="PF14523">
    <property type="entry name" value="Syntaxin_2"/>
    <property type="match status" value="1"/>
</dbReference>
<evidence type="ECO:0000259" key="7">
    <source>
        <dbReference type="PROSITE" id="PS50192"/>
    </source>
</evidence>
<gene>
    <name evidence="8" type="primary">Dmoj\GI11755</name>
    <name evidence="8" type="ORF">Dmoj_GI11755</name>
</gene>
<accession>B4KZR9</accession>
<evidence type="ECO:0000256" key="1">
    <source>
        <dbReference type="ARBA" id="ARBA00004211"/>
    </source>
</evidence>
<keyword evidence="3" id="KW-0813">Transport</keyword>
<feature type="domain" description="T-SNARE coiled-coil homology" evidence="7">
    <location>
        <begin position="176"/>
        <end position="238"/>
    </location>
</feature>
<dbReference type="InterPro" id="IPR000727">
    <property type="entry name" value="T_SNARE_dom"/>
</dbReference>
<dbReference type="CDD" id="cd15847">
    <property type="entry name" value="SNARE_syntaxin7_like"/>
    <property type="match status" value="1"/>
</dbReference>
<dbReference type="GO" id="GO:0006906">
    <property type="term" value="P:vesicle fusion"/>
    <property type="evidence" value="ECO:0007669"/>
    <property type="project" value="TreeGrafter"/>
</dbReference>
<dbReference type="InterPro" id="IPR010989">
    <property type="entry name" value="SNARE"/>
</dbReference>
<dbReference type="InParanoid" id="B4KZR9"/>
<keyword evidence="3" id="KW-0532">Neurotransmitter transport</keyword>
<evidence type="ECO:0000313" key="8">
    <source>
        <dbReference type="EMBL" id="EDW19025.1"/>
    </source>
</evidence>
<feature type="region of interest" description="Disordered" evidence="5">
    <location>
        <begin position="129"/>
        <end position="166"/>
    </location>
</feature>
<dbReference type="Gene3D" id="1.20.5.110">
    <property type="match status" value="1"/>
</dbReference>